<name>A0A508WYK4_9HYPH</name>
<gene>
    <name evidence="2" type="ORF">EMEDMD4_420013</name>
</gene>
<proteinExistence type="predicted"/>
<evidence type="ECO:0000313" key="2">
    <source>
        <dbReference type="EMBL" id="VTZ62574.1"/>
    </source>
</evidence>
<organism evidence="2">
    <name type="scientific">Sinorhizobium medicae</name>
    <dbReference type="NCBI Taxonomy" id="110321"/>
    <lineage>
        <taxon>Bacteria</taxon>
        <taxon>Pseudomonadati</taxon>
        <taxon>Pseudomonadota</taxon>
        <taxon>Alphaproteobacteria</taxon>
        <taxon>Hyphomicrobiales</taxon>
        <taxon>Rhizobiaceae</taxon>
        <taxon>Sinorhizobium/Ensifer group</taxon>
        <taxon>Sinorhizobium</taxon>
    </lineage>
</organism>
<dbReference type="AlphaFoldDB" id="A0A508WYK4"/>
<dbReference type="EMBL" id="CABFNB010000109">
    <property type="protein sequence ID" value="VTZ62574.1"/>
    <property type="molecule type" value="Genomic_DNA"/>
</dbReference>
<protein>
    <submittedName>
        <fullName evidence="2">Uncharacterized protein</fullName>
    </submittedName>
</protein>
<dbReference type="Proteomes" id="UP000507954">
    <property type="component" value="Unassembled WGS sequence"/>
</dbReference>
<evidence type="ECO:0000256" key="1">
    <source>
        <dbReference type="SAM" id="MobiDB-lite"/>
    </source>
</evidence>
<feature type="region of interest" description="Disordered" evidence="1">
    <location>
        <begin position="36"/>
        <end position="56"/>
    </location>
</feature>
<accession>A0A508WYK4</accession>
<sequence>MKLGLMHAAGLKIKYRGACYRAAFHVNHSMCRNWRQAGSKETTRSGRNRSCFVSPP</sequence>
<reference evidence="2" key="1">
    <citation type="submission" date="2019-06" db="EMBL/GenBank/DDBJ databases">
        <authorList>
            <person name="Le Quere A."/>
            <person name="Colella S."/>
        </authorList>
    </citation>
    <scope>NUCLEOTIDE SEQUENCE</scope>
    <source>
        <strain evidence="2">EmedicaeMD41</strain>
    </source>
</reference>